<comment type="caution">
    <text evidence="1">The sequence shown here is derived from an EMBL/GenBank/DDBJ whole genome shotgun (WGS) entry which is preliminary data.</text>
</comment>
<gene>
    <name evidence="1" type="ORF">DNR46_35480</name>
</gene>
<dbReference type="Proteomes" id="UP000275436">
    <property type="component" value="Unassembled WGS sequence"/>
</dbReference>
<reference evidence="1 2" key="1">
    <citation type="journal article" date="2018" name="Mol. Plant Microbe Interact.">
        <title>Taxonomically Different Co-Microsymbionts of a Relict Legume, Oxytropis popoviana, Have Complementary Sets of Symbiotic Genes and Together Increase the Efficiency of Plant Nodulation.</title>
        <authorList>
            <person name="Safronova V."/>
            <person name="Belimov A."/>
            <person name="Sazanova A."/>
            <person name="Chirak E."/>
            <person name="Verkhozina A."/>
            <person name="Kuznetsova I."/>
            <person name="Andronov E."/>
            <person name="Puhalsky J."/>
            <person name="Tikhonovich I."/>
        </authorList>
    </citation>
    <scope>NUCLEOTIDE SEQUENCE [LARGE SCALE GENOMIC DNA]</scope>
    <source>
        <strain evidence="1 2">Opo-235</strain>
    </source>
</reference>
<sequence>MVAVGAFAVHALAEGFENIVLSASKDVRKTQATIASRSSDDGIVENVAASNSFMSATLVAGNHVPRAKRC</sequence>
<name>A0A3M9X040_9HYPH</name>
<accession>A0A3M9X040</accession>
<dbReference type="EMBL" id="QKOD01000023">
    <property type="protein sequence ID" value="RNJ41221.1"/>
    <property type="molecule type" value="Genomic_DNA"/>
</dbReference>
<evidence type="ECO:0000313" key="1">
    <source>
        <dbReference type="EMBL" id="RNJ41221.1"/>
    </source>
</evidence>
<organism evidence="1 2">
    <name type="scientific">Mesorhizobium japonicum</name>
    <dbReference type="NCBI Taxonomy" id="2066070"/>
    <lineage>
        <taxon>Bacteria</taxon>
        <taxon>Pseudomonadati</taxon>
        <taxon>Pseudomonadota</taxon>
        <taxon>Alphaproteobacteria</taxon>
        <taxon>Hyphomicrobiales</taxon>
        <taxon>Phyllobacteriaceae</taxon>
        <taxon>Mesorhizobium</taxon>
    </lineage>
</organism>
<dbReference type="AlphaFoldDB" id="A0A3M9X040"/>
<evidence type="ECO:0000313" key="2">
    <source>
        <dbReference type="Proteomes" id="UP000275436"/>
    </source>
</evidence>
<protein>
    <submittedName>
        <fullName evidence="1">Uncharacterized protein</fullName>
    </submittedName>
</protein>
<proteinExistence type="predicted"/>